<dbReference type="SUPFAM" id="SSF82771">
    <property type="entry name" value="GIY-YIG endonuclease"/>
    <property type="match status" value="1"/>
</dbReference>
<dbReference type="Gene3D" id="3.40.1440.10">
    <property type="entry name" value="GIY-YIG endonuclease"/>
    <property type="match status" value="1"/>
</dbReference>
<dbReference type="EMBL" id="JACQMI010000013">
    <property type="protein sequence ID" value="MBI4132774.1"/>
    <property type="molecule type" value="Genomic_DNA"/>
</dbReference>
<dbReference type="AlphaFoldDB" id="A0A932YZ02"/>
<reference evidence="2" key="1">
    <citation type="submission" date="2020-07" db="EMBL/GenBank/DDBJ databases">
        <title>Huge and variable diversity of episymbiotic CPR bacteria and DPANN archaea in groundwater ecosystems.</title>
        <authorList>
            <person name="He C.Y."/>
            <person name="Keren R."/>
            <person name="Whittaker M."/>
            <person name="Farag I.F."/>
            <person name="Doudna J."/>
            <person name="Cate J.H.D."/>
            <person name="Banfield J.F."/>
        </authorList>
    </citation>
    <scope>NUCLEOTIDE SEQUENCE</scope>
    <source>
        <strain evidence="2">NC_groundwater_1225_Ag_S-0.1um_56_177</strain>
    </source>
</reference>
<gene>
    <name evidence="2" type="ORF">HY473_01600</name>
</gene>
<dbReference type="Pfam" id="PF01541">
    <property type="entry name" value="GIY-YIG"/>
    <property type="match status" value="1"/>
</dbReference>
<proteinExistence type="predicted"/>
<protein>
    <submittedName>
        <fullName evidence="2">GIY-YIG nuclease family protein</fullName>
    </submittedName>
</protein>
<dbReference type="InterPro" id="IPR000305">
    <property type="entry name" value="GIY-YIG_endonuc"/>
</dbReference>
<dbReference type="Proteomes" id="UP000756703">
    <property type="component" value="Unassembled WGS sequence"/>
</dbReference>
<feature type="domain" description="GIY-YIG" evidence="1">
    <location>
        <begin position="1"/>
        <end position="36"/>
    </location>
</feature>
<dbReference type="PROSITE" id="PS50164">
    <property type="entry name" value="GIY_YIG"/>
    <property type="match status" value="1"/>
</dbReference>
<name>A0A932YZ02_9BACT</name>
<evidence type="ECO:0000313" key="2">
    <source>
        <dbReference type="EMBL" id="MBI4132774.1"/>
    </source>
</evidence>
<dbReference type="InterPro" id="IPR035901">
    <property type="entry name" value="GIY-YIG_endonuc_sf"/>
</dbReference>
<sequence length="36" mass="4375">MYFVYVLQSQRDSKRYVGFTNNLGKRLLELNHRSKL</sequence>
<evidence type="ECO:0000313" key="3">
    <source>
        <dbReference type="Proteomes" id="UP000756703"/>
    </source>
</evidence>
<comment type="caution">
    <text evidence="2">The sequence shown here is derived from an EMBL/GenBank/DDBJ whole genome shotgun (WGS) entry which is preliminary data.</text>
</comment>
<accession>A0A932YZ02</accession>
<organism evidence="2 3">
    <name type="scientific">Candidatus Sungiibacteriota bacterium</name>
    <dbReference type="NCBI Taxonomy" id="2750080"/>
    <lineage>
        <taxon>Bacteria</taxon>
        <taxon>Candidatus Sungiibacteriota</taxon>
    </lineage>
</organism>
<evidence type="ECO:0000259" key="1">
    <source>
        <dbReference type="PROSITE" id="PS50164"/>
    </source>
</evidence>